<keyword evidence="5" id="KW-1185">Reference proteome</keyword>
<evidence type="ECO:0000256" key="3">
    <source>
        <dbReference type="PIRSR" id="PIRSR005902-1"/>
    </source>
</evidence>
<keyword evidence="2 4" id="KW-0378">Hydrolase</keyword>
<sequence>MIQGIFDSHSHYDDDAFDIDRDELLCSLPAKGVKGVITAGSDLDTSKKCLDLAFRYPFVFAAVGVHPHEVAEAPEDYLKQVKKLAGLPKVVSIGEIGLDYHYDFSPRPLQQERFAQQLELARELDLPVIIHDREAHADTLELLKKYRPKGVVHCFSGSVELMQETVKLGMYIGLGGAVTFKNARHPVNVAREVPIDRLLLETDCPYMAPVPYRGKRCDSSMIATTANRIAEIRQCDVQELVNIACQNTLQLFNIPKEALMA</sequence>
<protein>
    <submittedName>
        <fullName evidence="4">Hydrolase TatD</fullName>
    </submittedName>
</protein>
<feature type="binding site" evidence="3">
    <location>
        <position position="11"/>
    </location>
    <ligand>
        <name>a divalent metal cation</name>
        <dbReference type="ChEBI" id="CHEBI:60240"/>
        <label>1</label>
    </ligand>
</feature>
<dbReference type="PROSITE" id="PS01091">
    <property type="entry name" value="TATD_3"/>
    <property type="match status" value="1"/>
</dbReference>
<feature type="binding site" evidence="3">
    <location>
        <position position="95"/>
    </location>
    <ligand>
        <name>a divalent metal cation</name>
        <dbReference type="ChEBI" id="CHEBI:60240"/>
        <label>1</label>
    </ligand>
</feature>
<dbReference type="GO" id="GO:0005829">
    <property type="term" value="C:cytosol"/>
    <property type="evidence" value="ECO:0007669"/>
    <property type="project" value="TreeGrafter"/>
</dbReference>
<dbReference type="AlphaFoldDB" id="A0A7I8D323"/>
<feature type="binding site" evidence="3">
    <location>
        <position position="153"/>
    </location>
    <ligand>
        <name>a divalent metal cation</name>
        <dbReference type="ChEBI" id="CHEBI:60240"/>
        <label>2</label>
    </ligand>
</feature>
<dbReference type="PANTHER" id="PTHR46124">
    <property type="entry name" value="D-AMINOACYL-TRNA DEACYLASE"/>
    <property type="match status" value="1"/>
</dbReference>
<dbReference type="CDD" id="cd01310">
    <property type="entry name" value="TatD_DNAse"/>
    <property type="match status" value="1"/>
</dbReference>
<dbReference type="InterPro" id="IPR001130">
    <property type="entry name" value="TatD-like"/>
</dbReference>
<dbReference type="InterPro" id="IPR032466">
    <property type="entry name" value="Metal_Hydrolase"/>
</dbReference>
<feature type="binding site" evidence="3">
    <location>
        <position position="131"/>
    </location>
    <ligand>
        <name>a divalent metal cation</name>
        <dbReference type="ChEBI" id="CHEBI:60240"/>
        <label>2</label>
    </ligand>
</feature>
<gene>
    <name evidence="4" type="ORF">C12CBH8_07610</name>
</gene>
<dbReference type="Pfam" id="PF01026">
    <property type="entry name" value="TatD_DNase"/>
    <property type="match status" value="1"/>
</dbReference>
<reference evidence="5" key="1">
    <citation type="submission" date="2020-07" db="EMBL/GenBank/DDBJ databases">
        <title>Complete genome sequencing of Clostridia bacterium strain 12CBH8.</title>
        <authorList>
            <person name="Sakamoto M."/>
            <person name="Murakami T."/>
            <person name="Mori H."/>
        </authorList>
    </citation>
    <scope>NUCLEOTIDE SEQUENCE [LARGE SCALE GENOMIC DNA]</scope>
    <source>
        <strain evidence="5">12CBH8</strain>
    </source>
</reference>
<dbReference type="EMBL" id="AP023321">
    <property type="protein sequence ID" value="BCI60122.1"/>
    <property type="molecule type" value="Genomic_DNA"/>
</dbReference>
<organism evidence="4 5">
    <name type="scientific">Solibaculum mannosilyticum</name>
    <dbReference type="NCBI Taxonomy" id="2780922"/>
    <lineage>
        <taxon>Bacteria</taxon>
        <taxon>Bacillati</taxon>
        <taxon>Bacillota</taxon>
        <taxon>Clostridia</taxon>
        <taxon>Eubacteriales</taxon>
        <taxon>Oscillospiraceae</taxon>
        <taxon>Solibaculum</taxon>
    </lineage>
</organism>
<dbReference type="PIRSF" id="PIRSF005902">
    <property type="entry name" value="DNase_TatD"/>
    <property type="match status" value="1"/>
</dbReference>
<evidence type="ECO:0000256" key="1">
    <source>
        <dbReference type="ARBA" id="ARBA00022723"/>
    </source>
</evidence>
<dbReference type="PANTHER" id="PTHR46124:SF2">
    <property type="entry name" value="D-AMINOACYL-TRNA DEACYLASE"/>
    <property type="match status" value="1"/>
</dbReference>
<dbReference type="KEGG" id="sman:C12CBH8_07610"/>
<keyword evidence="1 3" id="KW-0479">Metal-binding</keyword>
<evidence type="ECO:0000313" key="4">
    <source>
        <dbReference type="EMBL" id="BCI60122.1"/>
    </source>
</evidence>
<name>A0A7I8D323_9FIRM</name>
<feature type="binding site" evidence="3">
    <location>
        <position position="203"/>
    </location>
    <ligand>
        <name>a divalent metal cation</name>
        <dbReference type="ChEBI" id="CHEBI:60240"/>
        <label>1</label>
    </ligand>
</feature>
<dbReference type="SUPFAM" id="SSF51556">
    <property type="entry name" value="Metallo-dependent hydrolases"/>
    <property type="match status" value="1"/>
</dbReference>
<dbReference type="GO" id="GO:0004536">
    <property type="term" value="F:DNA nuclease activity"/>
    <property type="evidence" value="ECO:0007669"/>
    <property type="project" value="InterPro"/>
</dbReference>
<dbReference type="GO" id="GO:0046872">
    <property type="term" value="F:metal ion binding"/>
    <property type="evidence" value="ECO:0007669"/>
    <property type="project" value="UniProtKB-KW"/>
</dbReference>
<evidence type="ECO:0000256" key="2">
    <source>
        <dbReference type="ARBA" id="ARBA00022801"/>
    </source>
</evidence>
<dbReference type="Proteomes" id="UP000593890">
    <property type="component" value="Chromosome"/>
</dbReference>
<evidence type="ECO:0000313" key="5">
    <source>
        <dbReference type="Proteomes" id="UP000593890"/>
    </source>
</evidence>
<dbReference type="FunFam" id="3.20.20.140:FF:000005">
    <property type="entry name" value="TatD family hydrolase"/>
    <property type="match status" value="1"/>
</dbReference>
<proteinExistence type="predicted"/>
<dbReference type="Gene3D" id="3.20.20.140">
    <property type="entry name" value="Metal-dependent hydrolases"/>
    <property type="match status" value="1"/>
</dbReference>
<accession>A0A7I8D323</accession>
<dbReference type="InterPro" id="IPR015991">
    <property type="entry name" value="TatD/YcfH-like"/>
</dbReference>
<dbReference type="NCBIfam" id="TIGR00010">
    <property type="entry name" value="YchF/TatD family DNA exonuclease"/>
    <property type="match status" value="1"/>
</dbReference>
<feature type="binding site" evidence="3">
    <location>
        <position position="9"/>
    </location>
    <ligand>
        <name>a divalent metal cation</name>
        <dbReference type="ChEBI" id="CHEBI:60240"/>
        <label>1</label>
    </ligand>
</feature>
<dbReference type="InterPro" id="IPR018228">
    <property type="entry name" value="DNase_TatD-rel_CS"/>
</dbReference>
<dbReference type="GO" id="GO:0016788">
    <property type="term" value="F:hydrolase activity, acting on ester bonds"/>
    <property type="evidence" value="ECO:0007669"/>
    <property type="project" value="InterPro"/>
</dbReference>
<dbReference type="RefSeq" id="WP_090266803.1">
    <property type="nucleotide sequence ID" value="NZ_AP023321.1"/>
</dbReference>